<dbReference type="EMBL" id="MPZS01000002">
    <property type="protein sequence ID" value="OOY11657.1"/>
    <property type="molecule type" value="Genomic_DNA"/>
</dbReference>
<reference evidence="3 4" key="1">
    <citation type="submission" date="2016-11" db="EMBL/GenBank/DDBJ databases">
        <title>A multilocus sequence analysis scheme for characterization of bacteria in the genus Thioclava.</title>
        <authorList>
            <person name="Liu Y."/>
            <person name="Shao Z."/>
        </authorList>
    </citation>
    <scope>NUCLEOTIDE SEQUENCE [LARGE SCALE GENOMIC DNA]</scope>
    <source>
        <strain evidence="3 4">11.10-0-13</strain>
    </source>
</reference>
<dbReference type="Pfam" id="PF13362">
    <property type="entry name" value="Toprim_3"/>
    <property type="match status" value="1"/>
</dbReference>
<dbReference type="InterPro" id="IPR034154">
    <property type="entry name" value="TOPRIM_DnaG/twinkle"/>
</dbReference>
<dbReference type="SUPFAM" id="SSF56731">
    <property type="entry name" value="DNA primase core"/>
    <property type="match status" value="1"/>
</dbReference>
<sequence>MTNAREITLSFQGDWHGNHGSAPCPVCQPERRSDQRALSLRDEGGRLLAFCHKGGCEFRDIVRASGLNAAQFIPDPVAQREAETKRVEYERAKLDKARALWCRSLPINGTKGEDYLRNRGIKCDLPPSLRWAADVYHGPSGRWHSAMVAEVSTGAVHRTYFEKSGARISGTAKMMLGPCAGGAVALSEGAGPLVVCEGIETGLSLLSGLLDGAAKVWASLSTSGMKALQLPEDPSELIVATDGDEAGADAGRVLAEIAHARGWNVSLLPAPQGQDWNDVLRKRNAA</sequence>
<gene>
    <name evidence="3" type="ORF">BMG00_11175</name>
</gene>
<dbReference type="Pfam" id="PF23639">
    <property type="entry name" value="DUF7146"/>
    <property type="match status" value="1"/>
</dbReference>
<dbReference type="Gene3D" id="3.40.1360.10">
    <property type="match status" value="1"/>
</dbReference>
<evidence type="ECO:0000313" key="4">
    <source>
        <dbReference type="Proteomes" id="UP000242224"/>
    </source>
</evidence>
<dbReference type="InterPro" id="IPR006171">
    <property type="entry name" value="TOPRIM_dom"/>
</dbReference>
<dbReference type="InterPro" id="IPR055570">
    <property type="entry name" value="DUF7146"/>
</dbReference>
<proteinExistence type="predicted"/>
<dbReference type="Proteomes" id="UP000242224">
    <property type="component" value="Unassembled WGS sequence"/>
</dbReference>
<evidence type="ECO:0000259" key="1">
    <source>
        <dbReference type="Pfam" id="PF13362"/>
    </source>
</evidence>
<evidence type="ECO:0000313" key="3">
    <source>
        <dbReference type="EMBL" id="OOY11657.1"/>
    </source>
</evidence>
<accession>A0ABX3MJW7</accession>
<keyword evidence="4" id="KW-1185">Reference proteome</keyword>
<evidence type="ECO:0000259" key="2">
    <source>
        <dbReference type="Pfam" id="PF23639"/>
    </source>
</evidence>
<dbReference type="CDD" id="cd01029">
    <property type="entry name" value="TOPRIM_primases"/>
    <property type="match status" value="1"/>
</dbReference>
<comment type="caution">
    <text evidence="3">The sequence shown here is derived from an EMBL/GenBank/DDBJ whole genome shotgun (WGS) entry which is preliminary data.</text>
</comment>
<feature type="domain" description="DUF7146" evidence="2">
    <location>
        <begin position="93"/>
        <end position="186"/>
    </location>
</feature>
<protein>
    <submittedName>
        <fullName evidence="3">Virulence-associated protein E</fullName>
    </submittedName>
</protein>
<dbReference type="RefSeq" id="WP_078574399.1">
    <property type="nucleotide sequence ID" value="NZ_MPZS01000002.1"/>
</dbReference>
<feature type="domain" description="Toprim" evidence="1">
    <location>
        <begin position="193"/>
        <end position="283"/>
    </location>
</feature>
<name>A0ABX3MJW7_9RHOB</name>
<organism evidence="3 4">
    <name type="scientific">Thioclava marina</name>
    <dbReference type="NCBI Taxonomy" id="1915077"/>
    <lineage>
        <taxon>Bacteria</taxon>
        <taxon>Pseudomonadati</taxon>
        <taxon>Pseudomonadota</taxon>
        <taxon>Alphaproteobacteria</taxon>
        <taxon>Rhodobacterales</taxon>
        <taxon>Paracoccaceae</taxon>
        <taxon>Thioclava</taxon>
    </lineage>
</organism>